<name>A0A2T1DZW9_9CYAN</name>
<evidence type="ECO:0000313" key="3">
    <source>
        <dbReference type="EMBL" id="PSB26043.1"/>
    </source>
</evidence>
<reference evidence="4" key="1">
    <citation type="submission" date="2018-02" db="EMBL/GenBank/DDBJ databases">
        <authorList>
            <person name="Moore K."/>
            <person name="Momper L."/>
        </authorList>
    </citation>
    <scope>NUCLEOTIDE SEQUENCE [LARGE SCALE GENOMIC DNA]</scope>
    <source>
        <strain evidence="4">ULC18</strain>
    </source>
</reference>
<dbReference type="RefSeq" id="WP_106258416.1">
    <property type="nucleotide sequence ID" value="NZ_CAWNSW010000166.1"/>
</dbReference>
<evidence type="ECO:0000256" key="2">
    <source>
        <dbReference type="ARBA" id="ARBA00022649"/>
    </source>
</evidence>
<dbReference type="EMBL" id="PVWK01000117">
    <property type="protein sequence ID" value="PSB26043.1"/>
    <property type="molecule type" value="Genomic_DNA"/>
</dbReference>
<dbReference type="Pfam" id="PF02452">
    <property type="entry name" value="PemK_toxin"/>
    <property type="match status" value="1"/>
</dbReference>
<dbReference type="SUPFAM" id="SSF50118">
    <property type="entry name" value="Cell growth inhibitor/plasmid maintenance toxic component"/>
    <property type="match status" value="1"/>
</dbReference>
<evidence type="ECO:0000313" key="4">
    <source>
        <dbReference type="Proteomes" id="UP000239576"/>
    </source>
</evidence>
<keyword evidence="4" id="KW-1185">Reference proteome</keyword>
<dbReference type="GO" id="GO:0003677">
    <property type="term" value="F:DNA binding"/>
    <property type="evidence" value="ECO:0007669"/>
    <property type="project" value="InterPro"/>
</dbReference>
<comment type="similarity">
    <text evidence="1">Belongs to the PemK/MazF family.</text>
</comment>
<dbReference type="Gene3D" id="2.30.30.110">
    <property type="match status" value="1"/>
</dbReference>
<dbReference type="InterPro" id="IPR003477">
    <property type="entry name" value="PemK-like"/>
</dbReference>
<sequence>MAPTYQPGEVLLLSFPFSDAVGAKRRPALTLLDAEDDDILVARITGQLIQTQFDVELQEWQAAGLRIPSVVRLHKLATLEKRLVERSLGTLTAAGFQQVQTTLRNLIETIR</sequence>
<evidence type="ECO:0000256" key="1">
    <source>
        <dbReference type="ARBA" id="ARBA00007521"/>
    </source>
</evidence>
<protein>
    <submittedName>
        <fullName evidence="3">Growth inhibitor</fullName>
    </submittedName>
</protein>
<gene>
    <name evidence="3" type="ORF">C7B82_21330</name>
</gene>
<dbReference type="Proteomes" id="UP000239576">
    <property type="component" value="Unassembled WGS sequence"/>
</dbReference>
<dbReference type="InterPro" id="IPR011067">
    <property type="entry name" value="Plasmid_toxin/cell-grow_inhib"/>
</dbReference>
<accession>A0A2T1DZW9</accession>
<keyword evidence="2" id="KW-1277">Toxin-antitoxin system</keyword>
<organism evidence="3 4">
    <name type="scientific">Stenomitos frigidus ULC18</name>
    <dbReference type="NCBI Taxonomy" id="2107698"/>
    <lineage>
        <taxon>Bacteria</taxon>
        <taxon>Bacillati</taxon>
        <taxon>Cyanobacteriota</taxon>
        <taxon>Cyanophyceae</taxon>
        <taxon>Leptolyngbyales</taxon>
        <taxon>Leptolyngbyaceae</taxon>
        <taxon>Stenomitos</taxon>
    </lineage>
</organism>
<comment type="caution">
    <text evidence="3">The sequence shown here is derived from an EMBL/GenBank/DDBJ whole genome shotgun (WGS) entry which is preliminary data.</text>
</comment>
<dbReference type="AlphaFoldDB" id="A0A2T1DZW9"/>
<dbReference type="OrthoDB" id="129822at2"/>
<reference evidence="3 4" key="2">
    <citation type="submission" date="2018-03" db="EMBL/GenBank/DDBJ databases">
        <title>The ancient ancestry and fast evolution of plastids.</title>
        <authorList>
            <person name="Moore K.R."/>
            <person name="Magnabosco C."/>
            <person name="Momper L."/>
            <person name="Gold D.A."/>
            <person name="Bosak T."/>
            <person name="Fournier G.P."/>
        </authorList>
    </citation>
    <scope>NUCLEOTIDE SEQUENCE [LARGE SCALE GENOMIC DNA]</scope>
    <source>
        <strain evidence="3 4">ULC18</strain>
    </source>
</reference>
<proteinExistence type="inferred from homology"/>